<feature type="region of interest" description="Disordered" evidence="3">
    <location>
        <begin position="236"/>
        <end position="270"/>
    </location>
</feature>
<evidence type="ECO:0000313" key="7">
    <source>
        <dbReference type="Proteomes" id="UP001166093"/>
    </source>
</evidence>
<keyword evidence="7" id="KW-1185">Reference proteome</keyword>
<proteinExistence type="predicted"/>
<dbReference type="Pfam" id="PF16794">
    <property type="entry name" value="fn3_4"/>
    <property type="match status" value="1"/>
</dbReference>
<dbReference type="InterPro" id="IPR031870">
    <property type="entry name" value="ATF7IP_BD"/>
</dbReference>
<feature type="non-terminal residue" evidence="6">
    <location>
        <position position="545"/>
    </location>
</feature>
<dbReference type="Pfam" id="PF16788">
    <property type="entry name" value="ATF7IP_BD"/>
    <property type="match status" value="1"/>
</dbReference>
<evidence type="ECO:0000256" key="3">
    <source>
        <dbReference type="SAM" id="MobiDB-lite"/>
    </source>
</evidence>
<dbReference type="PANTHER" id="PTHR23210">
    <property type="entry name" value="ACTIVATING TRANSCRIPTION FACTOR 7 INTERACTING PROTEIN"/>
    <property type="match status" value="1"/>
</dbReference>
<dbReference type="InterPro" id="IPR056565">
    <property type="entry name" value="Fn3_ATF7IP"/>
</dbReference>
<dbReference type="Proteomes" id="UP001166093">
    <property type="component" value="Unassembled WGS sequence"/>
</dbReference>
<feature type="compositionally biased region" description="Low complexity" evidence="3">
    <location>
        <begin position="242"/>
        <end position="270"/>
    </location>
</feature>
<dbReference type="InterPro" id="IPR026085">
    <property type="entry name" value="ATF7-int"/>
</dbReference>
<evidence type="ECO:0000259" key="5">
    <source>
        <dbReference type="Pfam" id="PF16794"/>
    </source>
</evidence>
<gene>
    <name evidence="6" type="primary">Atf7ip</name>
    <name evidence="6" type="ORF">GTO93_0000656</name>
</gene>
<dbReference type="EMBL" id="JAAWVQ010012302">
    <property type="protein sequence ID" value="MBN3271592.1"/>
    <property type="molecule type" value="Genomic_DNA"/>
</dbReference>
<feature type="domain" description="ATF7-interacting protein protein binding" evidence="4">
    <location>
        <begin position="186"/>
        <end position="235"/>
    </location>
</feature>
<organism evidence="6 7">
    <name type="scientific">Polyodon spathula</name>
    <name type="common">North American paddlefish</name>
    <name type="synonym">Squalus spathula</name>
    <dbReference type="NCBI Taxonomy" id="7913"/>
    <lineage>
        <taxon>Eukaryota</taxon>
        <taxon>Metazoa</taxon>
        <taxon>Chordata</taxon>
        <taxon>Craniata</taxon>
        <taxon>Vertebrata</taxon>
        <taxon>Euteleostomi</taxon>
        <taxon>Actinopterygii</taxon>
        <taxon>Chondrostei</taxon>
        <taxon>Acipenseriformes</taxon>
        <taxon>Polyodontidae</taxon>
        <taxon>Polyodon</taxon>
    </lineage>
</organism>
<protein>
    <submittedName>
        <fullName evidence="6">MCAF1 protein</fullName>
    </submittedName>
</protein>
<feature type="non-terminal residue" evidence="6">
    <location>
        <position position="1"/>
    </location>
</feature>
<name>A0ABS2XBN0_POLSP</name>
<evidence type="ECO:0000259" key="4">
    <source>
        <dbReference type="Pfam" id="PF16788"/>
    </source>
</evidence>
<feature type="region of interest" description="Disordered" evidence="3">
    <location>
        <begin position="16"/>
        <end position="54"/>
    </location>
</feature>
<evidence type="ECO:0000256" key="1">
    <source>
        <dbReference type="ARBA" id="ARBA00004123"/>
    </source>
</evidence>
<comment type="subcellular location">
    <subcellularLocation>
        <location evidence="1">Nucleus</location>
    </subcellularLocation>
</comment>
<accession>A0ABS2XBN0</accession>
<dbReference type="PANTHER" id="PTHR23210:SF28">
    <property type="entry name" value="ACTIVATING TRANSCRIPTION FACTOR 7 INTERACTING PROTEIN 2"/>
    <property type="match status" value="1"/>
</dbReference>
<evidence type="ECO:0000313" key="6">
    <source>
        <dbReference type="EMBL" id="MBN3271592.1"/>
    </source>
</evidence>
<sequence length="545" mass="58933">MALSCRKQAHVLMTIKESKSKGLQNPEDGNTMAKPSPGNDLKKPPTMPGSHSSHKTFQGLENLGEAYVDLGLGSKSNKMENAHDVSVGAAVDTTERSVGKTLDAKLQVYSANGFQQCKLYLKQENACEPTKNKGCTSKIDLNNNVASATPAMAKRKRSLYESAPCKRLKISAKDTSGLESEGNIKMSLGEVQDMVKQEAFALFKQFDTKFEELNERIKRVECSPKHEMLVTKLQNVPEASTSQPSLPQPQQSSTAGTLARSLGSSSSPSSATVRSAQVSLCQKTDGPDCILASSVPEVVRVASPCRKETSILGIPSARLSVLEKEVVCAQSSGNGPEENAGLNRQACVSDVEKMIDLTTDDNDDQLGNEVLFYIYSFAYESTGGLQPAAVNESSVSVARVNLTLRLPAKDPVSPSRTLPPLPETAVPLDLPAVAASFNMPQKPELKVAKIENPKAVGILWDLSQVDTSVASIQSYCLYVLHENANVRKLRWRSMGVIKAIQLPMCCRLTKLNPGRYHFAVVGKDIYGRYGPYSDIQSTTVSAVDC</sequence>
<comment type="caution">
    <text evidence="6">The sequence shown here is derived from an EMBL/GenBank/DDBJ whole genome shotgun (WGS) entry which is preliminary data.</text>
</comment>
<reference evidence="6" key="1">
    <citation type="journal article" date="2021" name="Cell">
        <title>Tracing the genetic footprints of vertebrate landing in non-teleost ray-finned fishes.</title>
        <authorList>
            <person name="Bi X."/>
            <person name="Wang K."/>
            <person name="Yang L."/>
            <person name="Pan H."/>
            <person name="Jiang H."/>
            <person name="Wei Q."/>
            <person name="Fang M."/>
            <person name="Yu H."/>
            <person name="Zhu C."/>
            <person name="Cai Y."/>
            <person name="He Y."/>
            <person name="Gan X."/>
            <person name="Zeng H."/>
            <person name="Yu D."/>
            <person name="Zhu Y."/>
            <person name="Jiang H."/>
            <person name="Qiu Q."/>
            <person name="Yang H."/>
            <person name="Zhang Y.E."/>
            <person name="Wang W."/>
            <person name="Zhu M."/>
            <person name="He S."/>
            <person name="Zhang G."/>
        </authorList>
    </citation>
    <scope>NUCLEOTIDE SEQUENCE</scope>
    <source>
        <strain evidence="6">Pddl_001</strain>
    </source>
</reference>
<keyword evidence="2" id="KW-0539">Nucleus</keyword>
<evidence type="ECO:0000256" key="2">
    <source>
        <dbReference type="ARBA" id="ARBA00023242"/>
    </source>
</evidence>
<feature type="domain" description="Activating transcription factor 7-interacting protein Fn3" evidence="5">
    <location>
        <begin position="438"/>
        <end position="537"/>
    </location>
</feature>